<dbReference type="Proteomes" id="UP000277283">
    <property type="component" value="Segment"/>
</dbReference>
<evidence type="ECO:0000313" key="3">
    <source>
        <dbReference type="Proteomes" id="UP000277283"/>
    </source>
</evidence>
<proteinExistence type="predicted"/>
<dbReference type="EMBL" id="MF768985">
    <property type="protein sequence ID" value="ATU83660.1"/>
    <property type="molecule type" value="Genomic_DNA"/>
</dbReference>
<accession>K7WD82</accession>
<reference evidence="2" key="3">
    <citation type="journal article" date="2018" name="Aquaculture">
        <title>Complete genome sequence of a white spot syndrome virus associated with a disease incursion in Australia.</title>
        <authorList>
            <person name="Oakey J."/>
            <person name="Smith C.S."/>
        </authorList>
    </citation>
    <scope>NUCLEOTIDE SEQUENCE [LARGE SCALE GENOMIC DNA]</scope>
    <source>
        <strain evidence="2">WSSV-AU</strain>
    </source>
</reference>
<evidence type="ECO:0000313" key="2">
    <source>
        <dbReference type="EMBL" id="ATU83660.1"/>
    </source>
</evidence>
<dbReference type="EMBL" id="JX515788">
    <property type="protein sequence ID" value="AFX59721.1"/>
    <property type="molecule type" value="Genomic_DNA"/>
</dbReference>
<organism evidence="1 3">
    <name type="scientific">White spot syndrome virus</name>
    <dbReference type="NCBI Taxonomy" id="342409"/>
    <lineage>
        <taxon>Viruses</taxon>
        <taxon>Viruses incertae sedis</taxon>
        <taxon>Naldaviricetes</taxon>
        <taxon>Nimaviridae</taxon>
        <taxon>Whispovirus</taxon>
    </lineage>
</organism>
<name>K7WD82_9VIRU</name>
<reference evidence="3" key="2">
    <citation type="submission" date="2012-08" db="EMBL/GenBank/DDBJ databases">
        <authorList>
            <person name="Choi T.-J."/>
        </authorList>
    </citation>
    <scope>NUCLEOTIDE SEQUENCE [LARGE SCALE GENOMIC DNA]</scope>
    <source>
        <strain evidence="3">K-LV1</strain>
    </source>
</reference>
<evidence type="ECO:0000313" key="1">
    <source>
        <dbReference type="EMBL" id="AFX59721.1"/>
    </source>
</evidence>
<sequence>MCKWWQEYIKSLTSIEPQASHKCFVSEEPTPINSPSLSYPTTSISGFGKLIPIQLSKLMAGLFFVAGECILMLKSLPKNLVVLTKGISTNKTELSMLFS</sequence>
<protein>
    <submittedName>
        <fullName evidence="2">ORF373</fullName>
    </submittedName>
    <submittedName>
        <fullName evidence="1">Wsv344</fullName>
    </submittedName>
</protein>
<reference evidence="1" key="1">
    <citation type="submission" date="2012-08" db="EMBL/GenBank/DDBJ databases">
        <title>Cassytha pubescens and C. glabella (Lauraceae) are not disjunctly distributed between Australia and the Ryukyu Archipelago of Japan - evidence from morphological and molecular data.</title>
        <authorList>
            <person name="Kokubugata G."/>
            <person name="Nakamura K."/>
            <person name="Forster P.I."/>
            <person name="Wilson G.W."/>
            <person name="Holland A.E."/>
            <person name="Hirayama Y."/>
            <person name="Yokota M."/>
        </authorList>
    </citation>
    <scope>NUCLEOTIDE SEQUENCE</scope>
    <source>
        <strain evidence="1">K-LV1</strain>
    </source>
</reference>
<gene>
    <name evidence="1" type="ORF">wssv_03440</name>
</gene>
<dbReference type="Proteomes" id="UP000267516">
    <property type="component" value="Segment"/>
</dbReference>